<sequence>MTSLKKISLVILVTGYLAAGANHFRAPDSYIHIIPPYIPLPKLMNILAGFFEILFGIMLIFKVTRFWAAWGIILMLVAFLPVHIDMVLHAPFQLGSLYVTPLIAWIRLLVFQPLLILWAWWYAKE</sequence>
<organism evidence="7 8">
    <name type="scientific">Mucilaginibacter xinganensis</name>
    <dbReference type="NCBI Taxonomy" id="1234841"/>
    <lineage>
        <taxon>Bacteria</taxon>
        <taxon>Pseudomonadati</taxon>
        <taxon>Bacteroidota</taxon>
        <taxon>Sphingobacteriia</taxon>
        <taxon>Sphingobacteriales</taxon>
        <taxon>Sphingobacteriaceae</taxon>
        <taxon>Mucilaginibacter</taxon>
    </lineage>
</organism>
<evidence type="ECO:0000313" key="7">
    <source>
        <dbReference type="EMBL" id="ASU32732.1"/>
    </source>
</evidence>
<feature type="transmembrane region" description="Helical" evidence="5">
    <location>
        <begin position="104"/>
        <end position="123"/>
    </location>
</feature>
<evidence type="ECO:0000256" key="3">
    <source>
        <dbReference type="ARBA" id="ARBA00022989"/>
    </source>
</evidence>
<gene>
    <name evidence="7" type="ORF">MuYL_0832</name>
</gene>
<keyword evidence="8" id="KW-1185">Reference proteome</keyword>
<evidence type="ECO:0000256" key="2">
    <source>
        <dbReference type="ARBA" id="ARBA00022692"/>
    </source>
</evidence>
<dbReference type="GO" id="GO:0030416">
    <property type="term" value="P:methylamine metabolic process"/>
    <property type="evidence" value="ECO:0007669"/>
    <property type="project" value="InterPro"/>
</dbReference>
<evidence type="ECO:0000259" key="6">
    <source>
        <dbReference type="Pfam" id="PF07291"/>
    </source>
</evidence>
<dbReference type="Proteomes" id="UP000215002">
    <property type="component" value="Chromosome"/>
</dbReference>
<evidence type="ECO:0000256" key="1">
    <source>
        <dbReference type="ARBA" id="ARBA00004141"/>
    </source>
</evidence>
<feature type="transmembrane region" description="Helical" evidence="5">
    <location>
        <begin position="43"/>
        <end position="61"/>
    </location>
</feature>
<keyword evidence="3 5" id="KW-1133">Transmembrane helix</keyword>
<dbReference type="EMBL" id="CP022743">
    <property type="protein sequence ID" value="ASU32732.1"/>
    <property type="molecule type" value="Genomic_DNA"/>
</dbReference>
<dbReference type="AlphaFoldDB" id="A0A223NS80"/>
<keyword evidence="4 5" id="KW-0472">Membrane</keyword>
<dbReference type="OrthoDB" id="327939at2"/>
<dbReference type="GO" id="GO:0016020">
    <property type="term" value="C:membrane"/>
    <property type="evidence" value="ECO:0007669"/>
    <property type="project" value="UniProtKB-SubCell"/>
</dbReference>
<name>A0A223NS80_9SPHI</name>
<keyword evidence="2 5" id="KW-0812">Transmembrane</keyword>
<feature type="domain" description="Methylamine utilisation protein MauE" evidence="6">
    <location>
        <begin position="6"/>
        <end position="80"/>
    </location>
</feature>
<evidence type="ECO:0000256" key="5">
    <source>
        <dbReference type="SAM" id="Phobius"/>
    </source>
</evidence>
<proteinExistence type="predicted"/>
<accession>A0A223NS80</accession>
<reference evidence="7 8" key="1">
    <citation type="submission" date="2017-08" db="EMBL/GenBank/DDBJ databases">
        <title>Complete genome sequence of Mucilaginibacter sp. strain BJC16-A31.</title>
        <authorList>
            <consortium name="Henan University of Science and Technology"/>
            <person name="You X."/>
        </authorList>
    </citation>
    <scope>NUCLEOTIDE SEQUENCE [LARGE SCALE GENOMIC DNA]</scope>
    <source>
        <strain evidence="7 8">BJC16-A31</strain>
    </source>
</reference>
<comment type="subcellular location">
    <subcellularLocation>
        <location evidence="1">Membrane</location>
        <topology evidence="1">Multi-pass membrane protein</topology>
    </subcellularLocation>
</comment>
<evidence type="ECO:0000256" key="4">
    <source>
        <dbReference type="ARBA" id="ARBA00023136"/>
    </source>
</evidence>
<dbReference type="Pfam" id="PF07291">
    <property type="entry name" value="MauE"/>
    <property type="match status" value="1"/>
</dbReference>
<evidence type="ECO:0000313" key="8">
    <source>
        <dbReference type="Proteomes" id="UP000215002"/>
    </source>
</evidence>
<dbReference type="InterPro" id="IPR009908">
    <property type="entry name" value="Methylamine_util_MauE"/>
</dbReference>
<dbReference type="PANTHER" id="PTHR36974">
    <property type="entry name" value="MEMBRANE PROTEIN-RELATED"/>
    <property type="match status" value="1"/>
</dbReference>
<dbReference type="PANTHER" id="PTHR36974:SF1">
    <property type="entry name" value="DOXX FAMILY MEMBRANE PROTEIN"/>
    <property type="match status" value="1"/>
</dbReference>
<dbReference type="RefSeq" id="WP_094569286.1">
    <property type="nucleotide sequence ID" value="NZ_CP022743.1"/>
</dbReference>
<protein>
    <submittedName>
        <fullName evidence="7">DoxX family protein</fullName>
    </submittedName>
</protein>
<dbReference type="KEGG" id="muc:MuYL_0832"/>
<feature type="transmembrane region" description="Helical" evidence="5">
    <location>
        <begin position="66"/>
        <end position="84"/>
    </location>
</feature>